<proteinExistence type="predicted"/>
<accession>A0A1D2YWZ4</accession>
<comment type="caution">
    <text evidence="2">The sequence shown here is derived from an EMBL/GenBank/DDBJ whole genome shotgun (WGS) entry which is preliminary data.</text>
</comment>
<sequence length="324" mass="37680">MGNSRELISKFKLAKFTAIYEVGDEGIYLPEYKGSTLRGAFGQSFKQIGCDCAGAKHNDGCVYSYVFETKPIMNFQVINKSKDIPRPFVFETIYDPRTYFSPGERIYFSFTLYGKAIDYLPYFVVSLQEMGRYGLGKHRRRLYLRQIFQVNVNGDFENLVYDGTKYKIYSDWNYLLGAEIVDHFNFDLNQDNVLIHFISPTRIKSKGNYINTAPSFEELIKAIIRRFSSIIFFHQDLSLQMDYSEFFKSASSVKLEEYKTNWLDWERYSNRQKDRIKLGGIVGKALYAGEVTEFIDWLAIAEWIHVGKNPVFGLGKIKVVQKLN</sequence>
<gene>
    <name evidence="2" type="ORF">BHF71_05795</name>
</gene>
<dbReference type="AlphaFoldDB" id="A0A1D2YWZ4"/>
<feature type="domain" description="CRISPR-associated protein Cas6 C-terminal" evidence="1">
    <location>
        <begin position="195"/>
        <end position="317"/>
    </location>
</feature>
<protein>
    <recommendedName>
        <fullName evidence="1">CRISPR-associated protein Cas6 C-terminal domain-containing protein</fullName>
    </recommendedName>
</protein>
<evidence type="ECO:0000313" key="2">
    <source>
        <dbReference type="EMBL" id="OEG00224.1"/>
    </source>
</evidence>
<dbReference type="Gene3D" id="3.30.70.1900">
    <property type="match status" value="1"/>
</dbReference>
<dbReference type="InterPro" id="IPR019267">
    <property type="entry name" value="CRISPR-assoc_Cas6_C"/>
</dbReference>
<reference evidence="2 3" key="1">
    <citation type="submission" date="2016-09" db="EMBL/GenBank/DDBJ databases">
        <title>Draft genome sequence for the type strain of Vulcanibacillus modesticaldus BR, a strictly anaerobic, moderately thermophilic, and nitrate-reducing bacterium from deep sea-hydrothermal vents of the Mid-Atlantic Ridge.</title>
        <authorList>
            <person name="Abin C.A."/>
            <person name="Hollibaugh J.T."/>
        </authorList>
    </citation>
    <scope>NUCLEOTIDE SEQUENCE [LARGE SCALE GENOMIC DNA]</scope>
    <source>
        <strain evidence="2 3">BR</strain>
    </source>
</reference>
<dbReference type="STRING" id="337097.BHF71_05795"/>
<name>A0A1D2YWZ4_9BACI</name>
<evidence type="ECO:0000259" key="1">
    <source>
        <dbReference type="Pfam" id="PF10040"/>
    </source>
</evidence>
<dbReference type="EMBL" id="MIJF01000005">
    <property type="protein sequence ID" value="OEG00224.1"/>
    <property type="molecule type" value="Genomic_DNA"/>
</dbReference>
<organism evidence="2 3">
    <name type="scientific">Vulcanibacillus modesticaldus</name>
    <dbReference type="NCBI Taxonomy" id="337097"/>
    <lineage>
        <taxon>Bacteria</taxon>
        <taxon>Bacillati</taxon>
        <taxon>Bacillota</taxon>
        <taxon>Bacilli</taxon>
        <taxon>Bacillales</taxon>
        <taxon>Bacillaceae</taxon>
        <taxon>Vulcanibacillus</taxon>
    </lineage>
</organism>
<keyword evidence="3" id="KW-1185">Reference proteome</keyword>
<dbReference type="Proteomes" id="UP000243739">
    <property type="component" value="Unassembled WGS sequence"/>
</dbReference>
<evidence type="ECO:0000313" key="3">
    <source>
        <dbReference type="Proteomes" id="UP000243739"/>
    </source>
</evidence>
<dbReference type="Pfam" id="PF10040">
    <property type="entry name" value="CRISPR_Cas6"/>
    <property type="match status" value="1"/>
</dbReference>